<proteinExistence type="predicted"/>
<accession>A0A2C1DHK9</accession>
<evidence type="ECO:0000256" key="1">
    <source>
        <dbReference type="SAM" id="MobiDB-lite"/>
    </source>
</evidence>
<feature type="region of interest" description="Disordered" evidence="1">
    <location>
        <begin position="35"/>
        <end position="61"/>
    </location>
</feature>
<name>A0A2C1DHK9_BACCE</name>
<dbReference type="Proteomes" id="UP000225872">
    <property type="component" value="Unassembled WGS sequence"/>
</dbReference>
<comment type="caution">
    <text evidence="2">The sequence shown here is derived from an EMBL/GenBank/DDBJ whole genome shotgun (WGS) entry which is preliminary data.</text>
</comment>
<dbReference type="AlphaFoldDB" id="A0A2C1DHK9"/>
<evidence type="ECO:0000313" key="3">
    <source>
        <dbReference type="Proteomes" id="UP000225872"/>
    </source>
</evidence>
<organism evidence="2 3">
    <name type="scientific">Bacillus cereus</name>
    <dbReference type="NCBI Taxonomy" id="1396"/>
    <lineage>
        <taxon>Bacteria</taxon>
        <taxon>Bacillati</taxon>
        <taxon>Bacillota</taxon>
        <taxon>Bacilli</taxon>
        <taxon>Bacillales</taxon>
        <taxon>Bacillaceae</taxon>
        <taxon>Bacillus</taxon>
        <taxon>Bacillus cereus group</taxon>
    </lineage>
</organism>
<sequence>MKCPAILNEPLPLLNYPAPAARMFGGFASSAEAKSASMSEAPSSSHSERAACAFKHKKARL</sequence>
<reference evidence="2 3" key="1">
    <citation type="submission" date="2017-09" db="EMBL/GenBank/DDBJ databases">
        <title>Large-scale bioinformatics analysis of Bacillus genomes uncovers conserved roles of natural products in bacterial physiology.</title>
        <authorList>
            <consortium name="Agbiome Team Llc"/>
            <person name="Bleich R.M."/>
            <person name="Grubbs K.J."/>
            <person name="Santa Maria K.C."/>
            <person name="Allen S.E."/>
            <person name="Farag S."/>
            <person name="Shank E.A."/>
            <person name="Bowers A."/>
        </authorList>
    </citation>
    <scope>NUCLEOTIDE SEQUENCE [LARGE SCALE GENOMIC DNA]</scope>
    <source>
        <strain evidence="2 3">AFS041432</strain>
    </source>
</reference>
<evidence type="ECO:0000313" key="2">
    <source>
        <dbReference type="EMBL" id="PGS99902.1"/>
    </source>
</evidence>
<dbReference type="EMBL" id="NULO01000057">
    <property type="protein sequence ID" value="PGS99902.1"/>
    <property type="molecule type" value="Genomic_DNA"/>
</dbReference>
<protein>
    <submittedName>
        <fullName evidence="2">Uncharacterized protein</fullName>
    </submittedName>
</protein>
<gene>
    <name evidence="2" type="ORF">COD09_16890</name>
</gene>
<feature type="compositionally biased region" description="Low complexity" evidence="1">
    <location>
        <begin position="35"/>
        <end position="45"/>
    </location>
</feature>